<dbReference type="GO" id="GO:0005763">
    <property type="term" value="C:mitochondrial small ribosomal subunit"/>
    <property type="evidence" value="ECO:0007669"/>
    <property type="project" value="UniProtKB-ARBA"/>
</dbReference>
<dbReference type="Proteomes" id="UP001075354">
    <property type="component" value="Chromosome 1"/>
</dbReference>
<evidence type="ECO:0000256" key="3">
    <source>
        <dbReference type="ARBA" id="ARBA00022980"/>
    </source>
</evidence>
<dbReference type="FunFam" id="3.40.50.10490:FF:000026">
    <property type="entry name" value="28S ribosomal protein S2, mitochondrial"/>
    <property type="match status" value="1"/>
</dbReference>
<sequence>MALPSTLFSFASRLFSVRQSHVARMIHGTRNSLAAVQQNSQGSSAAVPNDTDFDFADSESTVLADIEVDDTLEHKDFFGVKSLCTPQILFKHKVHYGHKGTSLDPGMKQFVYGIRSSHVIFDLDITNYHLHEALNFTSHIALRDGIILFVARLPHCAHVIEKTAKDCGEFAHTRQWIPGTLTNIKGFQHMECRLPDLIICLSTLSEFGNEHPVISEAAKLNIPTIAIVDSNCSPNLVTYPVPGNDDTPSSIELYCSLFQEAISRGKKERARRIELLEKEITKEMGQK</sequence>
<keyword evidence="4" id="KW-0496">Mitochondrion</keyword>
<evidence type="ECO:0000256" key="7">
    <source>
        <dbReference type="ARBA" id="ARBA00071390"/>
    </source>
</evidence>
<dbReference type="InterPro" id="IPR005706">
    <property type="entry name" value="Ribosomal_uS2_bac/mit/plastid"/>
</dbReference>
<name>A0AAV7Y2L5_9NEOP</name>
<evidence type="ECO:0000256" key="6">
    <source>
        <dbReference type="ARBA" id="ARBA00059792"/>
    </source>
</evidence>
<evidence type="ECO:0000313" key="10">
    <source>
        <dbReference type="Proteomes" id="UP001075354"/>
    </source>
</evidence>
<comment type="caution">
    <text evidence="9">The sequence shown here is derived from an EMBL/GenBank/DDBJ whole genome shotgun (WGS) entry which is preliminary data.</text>
</comment>
<comment type="function">
    <text evidence="6">Required for mitoribosome formation and stability, and mitochondrial translation.</text>
</comment>
<protein>
    <recommendedName>
        <fullName evidence="7">Small ribosomal subunit protein uS2m</fullName>
    </recommendedName>
    <alternativeName>
        <fullName evidence="8">28S ribosomal protein S2, mitochondrial</fullName>
    </alternativeName>
</protein>
<gene>
    <name evidence="9" type="ORF">ONE63_000945</name>
</gene>
<dbReference type="InterPro" id="IPR001865">
    <property type="entry name" value="Ribosomal_uS2"/>
</dbReference>
<evidence type="ECO:0000256" key="4">
    <source>
        <dbReference type="ARBA" id="ARBA00023128"/>
    </source>
</evidence>
<dbReference type="PANTHER" id="PTHR12534:SF0">
    <property type="entry name" value="SMALL RIBOSOMAL SUBUNIT PROTEIN US2M"/>
    <property type="match status" value="1"/>
</dbReference>
<keyword evidence="5" id="KW-0687">Ribonucleoprotein</keyword>
<comment type="similarity">
    <text evidence="2">Belongs to the universal ribosomal protein uS2 family.</text>
</comment>
<organism evidence="9 10">
    <name type="scientific">Megalurothrips usitatus</name>
    <name type="common">bean blossom thrips</name>
    <dbReference type="NCBI Taxonomy" id="439358"/>
    <lineage>
        <taxon>Eukaryota</taxon>
        <taxon>Metazoa</taxon>
        <taxon>Ecdysozoa</taxon>
        <taxon>Arthropoda</taxon>
        <taxon>Hexapoda</taxon>
        <taxon>Insecta</taxon>
        <taxon>Pterygota</taxon>
        <taxon>Neoptera</taxon>
        <taxon>Paraneoptera</taxon>
        <taxon>Thysanoptera</taxon>
        <taxon>Terebrantia</taxon>
        <taxon>Thripoidea</taxon>
        <taxon>Thripidae</taxon>
        <taxon>Megalurothrips</taxon>
    </lineage>
</organism>
<keyword evidence="10" id="KW-1185">Reference proteome</keyword>
<evidence type="ECO:0000256" key="5">
    <source>
        <dbReference type="ARBA" id="ARBA00023274"/>
    </source>
</evidence>
<dbReference type="SUPFAM" id="SSF52313">
    <property type="entry name" value="Ribosomal protein S2"/>
    <property type="match status" value="1"/>
</dbReference>
<reference evidence="9" key="1">
    <citation type="submission" date="2022-12" db="EMBL/GenBank/DDBJ databases">
        <title>Chromosome-level genome assembly of the bean flower thrips Megalurothrips usitatus.</title>
        <authorList>
            <person name="Ma L."/>
            <person name="Liu Q."/>
            <person name="Li H."/>
            <person name="Cai W."/>
        </authorList>
    </citation>
    <scope>NUCLEOTIDE SEQUENCE</scope>
    <source>
        <strain evidence="9">Cailab_2022a</strain>
    </source>
</reference>
<proteinExistence type="inferred from homology"/>
<dbReference type="GO" id="GO:0006412">
    <property type="term" value="P:translation"/>
    <property type="evidence" value="ECO:0007669"/>
    <property type="project" value="InterPro"/>
</dbReference>
<dbReference type="HAMAP" id="MF_00291_B">
    <property type="entry name" value="Ribosomal_uS2_B"/>
    <property type="match status" value="1"/>
</dbReference>
<dbReference type="InterPro" id="IPR023591">
    <property type="entry name" value="Ribosomal_uS2_flav_dom_sf"/>
</dbReference>
<keyword evidence="3" id="KW-0689">Ribosomal protein</keyword>
<dbReference type="CDD" id="cd01425">
    <property type="entry name" value="RPS2"/>
    <property type="match status" value="1"/>
</dbReference>
<comment type="subcellular location">
    <subcellularLocation>
        <location evidence="1">Mitochondrion</location>
    </subcellularLocation>
</comment>
<dbReference type="Gene3D" id="3.40.50.10490">
    <property type="entry name" value="Glucose-6-phosphate isomerase like protein, domain 1"/>
    <property type="match status" value="1"/>
</dbReference>
<evidence type="ECO:0000313" key="9">
    <source>
        <dbReference type="EMBL" id="KAJ1532339.1"/>
    </source>
</evidence>
<dbReference type="AlphaFoldDB" id="A0AAV7Y2L5"/>
<evidence type="ECO:0000256" key="8">
    <source>
        <dbReference type="ARBA" id="ARBA00083109"/>
    </source>
</evidence>
<dbReference type="GO" id="GO:0003735">
    <property type="term" value="F:structural constituent of ribosome"/>
    <property type="evidence" value="ECO:0007669"/>
    <property type="project" value="InterPro"/>
</dbReference>
<dbReference type="Pfam" id="PF00318">
    <property type="entry name" value="Ribosomal_S2"/>
    <property type="match status" value="1"/>
</dbReference>
<dbReference type="GO" id="GO:0005743">
    <property type="term" value="C:mitochondrial inner membrane"/>
    <property type="evidence" value="ECO:0007669"/>
    <property type="project" value="UniProtKB-ARBA"/>
</dbReference>
<dbReference type="PANTHER" id="PTHR12534">
    <property type="entry name" value="30S RIBOSOMAL PROTEIN S2 PROKARYOTIC AND ORGANELLAR"/>
    <property type="match status" value="1"/>
</dbReference>
<evidence type="ECO:0000256" key="1">
    <source>
        <dbReference type="ARBA" id="ARBA00004173"/>
    </source>
</evidence>
<evidence type="ECO:0000256" key="2">
    <source>
        <dbReference type="ARBA" id="ARBA00006242"/>
    </source>
</evidence>
<dbReference type="EMBL" id="JAPTSV010000001">
    <property type="protein sequence ID" value="KAJ1532339.1"/>
    <property type="molecule type" value="Genomic_DNA"/>
</dbReference>
<accession>A0AAV7Y2L5</accession>
<dbReference type="PRINTS" id="PR00395">
    <property type="entry name" value="RIBOSOMALS2"/>
</dbReference>